<dbReference type="Pfam" id="PF05272">
    <property type="entry name" value="VapE-like_dom"/>
    <property type="match status" value="1"/>
</dbReference>
<dbReference type="PANTHER" id="PTHR34985">
    <property type="entry name" value="SLR0554 PROTEIN"/>
    <property type="match status" value="1"/>
</dbReference>
<keyword evidence="2" id="KW-0347">Helicase</keyword>
<feature type="domain" description="Virulence-associated protein E-like" evidence="1">
    <location>
        <begin position="65"/>
        <end position="275"/>
    </location>
</feature>
<dbReference type="EMBL" id="AZFX01000038">
    <property type="protein sequence ID" value="KRM10362.1"/>
    <property type="molecule type" value="Genomic_DNA"/>
</dbReference>
<sequence>MRHFFIYARLTTSYIKKGVWSDSDDTAIHVHLESKYSVLFSKESISDAVVSVARDHSFNTVKERIESVTWDRKPRAERYFIDYLGAEDNKYTRAITKIWLTGAVARAYEPGVKFEIVPILTGKKGIGKSTCIKNLYPDKFSDTLKGLGKSKDDYQQLAGVWLIELGELSAMKSTDIDNVKNFISAQKDDYRESYSRYSTLHLRKCVLIGSTNNTGFLGDATGERRFYPINCGVNEPTKDVIKPDKDDILQILAEAKSWYDGHEPLTPDTETLAESKK</sequence>
<evidence type="ECO:0000313" key="2">
    <source>
        <dbReference type="EMBL" id="KRM10362.1"/>
    </source>
</evidence>
<dbReference type="PATRIC" id="fig|1423735.3.peg.1381"/>
<keyword evidence="3" id="KW-1185">Reference proteome</keyword>
<evidence type="ECO:0000259" key="1">
    <source>
        <dbReference type="Pfam" id="PF05272"/>
    </source>
</evidence>
<keyword evidence="2" id="KW-0378">Hydrolase</keyword>
<proteinExistence type="predicted"/>
<dbReference type="InterPro" id="IPR007936">
    <property type="entry name" value="VapE-like_dom"/>
</dbReference>
<organism evidence="2 3">
    <name type="scientific">Lapidilactobacillus concavus DSM 17758</name>
    <dbReference type="NCBI Taxonomy" id="1423735"/>
    <lineage>
        <taxon>Bacteria</taxon>
        <taxon>Bacillati</taxon>
        <taxon>Bacillota</taxon>
        <taxon>Bacilli</taxon>
        <taxon>Lactobacillales</taxon>
        <taxon>Lactobacillaceae</taxon>
        <taxon>Lapidilactobacillus</taxon>
    </lineage>
</organism>
<name>A0A0R1VXQ4_9LACO</name>
<dbReference type="Proteomes" id="UP000051315">
    <property type="component" value="Unassembled WGS sequence"/>
</dbReference>
<keyword evidence="2" id="KW-0067">ATP-binding</keyword>
<gene>
    <name evidence="2" type="ORF">FC15_GL001334</name>
</gene>
<dbReference type="PANTHER" id="PTHR34985:SF1">
    <property type="entry name" value="SLR0554 PROTEIN"/>
    <property type="match status" value="1"/>
</dbReference>
<dbReference type="RefSeq" id="WP_057824127.1">
    <property type="nucleotide sequence ID" value="NZ_AZFX01000038.1"/>
</dbReference>
<comment type="caution">
    <text evidence="2">The sequence shown here is derived from an EMBL/GenBank/DDBJ whole genome shotgun (WGS) entry which is preliminary data.</text>
</comment>
<keyword evidence="2" id="KW-0547">Nucleotide-binding</keyword>
<protein>
    <submittedName>
        <fullName evidence="2">Prophage Lp3 protein 8, helicase</fullName>
    </submittedName>
</protein>
<evidence type="ECO:0000313" key="3">
    <source>
        <dbReference type="Proteomes" id="UP000051315"/>
    </source>
</evidence>
<accession>A0A0R1VXQ4</accession>
<dbReference type="GO" id="GO:0004386">
    <property type="term" value="F:helicase activity"/>
    <property type="evidence" value="ECO:0007669"/>
    <property type="project" value="UniProtKB-KW"/>
</dbReference>
<reference evidence="2 3" key="1">
    <citation type="journal article" date="2015" name="Genome Announc.">
        <title>Expanding the biotechnology potential of lactobacilli through comparative genomics of 213 strains and associated genera.</title>
        <authorList>
            <person name="Sun Z."/>
            <person name="Harris H.M."/>
            <person name="McCann A."/>
            <person name="Guo C."/>
            <person name="Argimon S."/>
            <person name="Zhang W."/>
            <person name="Yang X."/>
            <person name="Jeffery I.B."/>
            <person name="Cooney J.C."/>
            <person name="Kagawa T.F."/>
            <person name="Liu W."/>
            <person name="Song Y."/>
            <person name="Salvetti E."/>
            <person name="Wrobel A."/>
            <person name="Rasinkangas P."/>
            <person name="Parkhill J."/>
            <person name="Rea M.C."/>
            <person name="O'Sullivan O."/>
            <person name="Ritari J."/>
            <person name="Douillard F.P."/>
            <person name="Paul Ross R."/>
            <person name="Yang R."/>
            <person name="Briner A.E."/>
            <person name="Felis G.E."/>
            <person name="de Vos W.M."/>
            <person name="Barrangou R."/>
            <person name="Klaenhammer T.R."/>
            <person name="Caufield P.W."/>
            <person name="Cui Y."/>
            <person name="Zhang H."/>
            <person name="O'Toole P.W."/>
        </authorList>
    </citation>
    <scope>NUCLEOTIDE SEQUENCE [LARGE SCALE GENOMIC DNA]</scope>
    <source>
        <strain evidence="2 3">DSM 17758</strain>
    </source>
</reference>
<dbReference type="AlphaFoldDB" id="A0A0R1VXQ4"/>
<dbReference type="STRING" id="1423735.FC15_GL001334"/>